<reference evidence="4 5" key="1">
    <citation type="submission" date="2018-03" db="EMBL/GenBank/DDBJ databases">
        <title>Genomic Encyclopedia of Archaeal and Bacterial Type Strains, Phase II (KMG-II): from individual species to whole genera.</title>
        <authorList>
            <person name="Goeker M."/>
        </authorList>
    </citation>
    <scope>NUCLEOTIDE SEQUENCE [LARGE SCALE GENOMIC DNA]</scope>
    <source>
        <strain evidence="4 5">DSM 45312</strain>
    </source>
</reference>
<dbReference type="EMBL" id="PYGA01000025">
    <property type="protein sequence ID" value="PSK89625.1"/>
    <property type="molecule type" value="Genomic_DNA"/>
</dbReference>
<feature type="region of interest" description="Disordered" evidence="2">
    <location>
        <begin position="1"/>
        <end position="32"/>
    </location>
</feature>
<name>A0A2P8CXB8_9ACTN</name>
<evidence type="ECO:0000256" key="1">
    <source>
        <dbReference type="PROSITE-ProRule" id="PRU00409"/>
    </source>
</evidence>
<dbReference type="Pfam" id="PF13380">
    <property type="entry name" value="CoA_binding_2"/>
    <property type="match status" value="1"/>
</dbReference>
<dbReference type="SUPFAM" id="SSF52210">
    <property type="entry name" value="Succinyl-CoA synthetase domains"/>
    <property type="match status" value="2"/>
</dbReference>
<evidence type="ECO:0000259" key="3">
    <source>
        <dbReference type="PROSITE" id="PS50975"/>
    </source>
</evidence>
<dbReference type="PROSITE" id="PS50975">
    <property type="entry name" value="ATP_GRASP"/>
    <property type="match status" value="1"/>
</dbReference>
<dbReference type="Gene3D" id="3.40.50.720">
    <property type="entry name" value="NAD(P)-binding Rossmann-like Domain"/>
    <property type="match status" value="1"/>
</dbReference>
<protein>
    <submittedName>
        <fullName evidence="4">Acetyl-CoA synthetase</fullName>
    </submittedName>
</protein>
<keyword evidence="1" id="KW-0547">Nucleotide-binding</keyword>
<dbReference type="InterPro" id="IPR013815">
    <property type="entry name" value="ATP_grasp_subdomain_1"/>
</dbReference>
<dbReference type="InterPro" id="IPR003781">
    <property type="entry name" value="CoA-bd"/>
</dbReference>
<keyword evidence="5" id="KW-1185">Reference proteome</keyword>
<dbReference type="SUPFAM" id="SSF56059">
    <property type="entry name" value="Glutathione synthetase ATP-binding domain-like"/>
    <property type="match status" value="1"/>
</dbReference>
<dbReference type="InterPro" id="IPR032875">
    <property type="entry name" value="Succ_CoA_lig_flav_dom"/>
</dbReference>
<dbReference type="AlphaFoldDB" id="A0A2P8CXB8"/>
<dbReference type="GO" id="GO:0005524">
    <property type="term" value="F:ATP binding"/>
    <property type="evidence" value="ECO:0007669"/>
    <property type="project" value="UniProtKB-UniRule"/>
</dbReference>
<organism evidence="4 5">
    <name type="scientific">Murinocardiopsis flavida</name>
    <dbReference type="NCBI Taxonomy" id="645275"/>
    <lineage>
        <taxon>Bacteria</taxon>
        <taxon>Bacillati</taxon>
        <taxon>Actinomycetota</taxon>
        <taxon>Actinomycetes</taxon>
        <taxon>Streptosporangiales</taxon>
        <taxon>Nocardiopsidaceae</taxon>
        <taxon>Murinocardiopsis</taxon>
    </lineage>
</organism>
<dbReference type="GO" id="GO:0046872">
    <property type="term" value="F:metal ion binding"/>
    <property type="evidence" value="ECO:0007669"/>
    <property type="project" value="InterPro"/>
</dbReference>
<dbReference type="SMART" id="SM00881">
    <property type="entry name" value="CoA_binding"/>
    <property type="match status" value="1"/>
</dbReference>
<dbReference type="Gene3D" id="3.30.1490.20">
    <property type="entry name" value="ATP-grasp fold, A domain"/>
    <property type="match status" value="1"/>
</dbReference>
<dbReference type="Pfam" id="PF13607">
    <property type="entry name" value="Succ_CoA_lig"/>
    <property type="match status" value="1"/>
</dbReference>
<dbReference type="Gene3D" id="3.30.470.20">
    <property type="entry name" value="ATP-grasp fold, B domain"/>
    <property type="match status" value="1"/>
</dbReference>
<dbReference type="PANTHER" id="PTHR42793">
    <property type="entry name" value="COA BINDING DOMAIN CONTAINING PROTEIN"/>
    <property type="match status" value="1"/>
</dbReference>
<keyword evidence="1" id="KW-0067">ATP-binding</keyword>
<dbReference type="InterPro" id="IPR016102">
    <property type="entry name" value="Succinyl-CoA_synth-like"/>
</dbReference>
<dbReference type="Pfam" id="PF13549">
    <property type="entry name" value="ATP-grasp_5"/>
    <property type="match status" value="1"/>
</dbReference>
<comment type="caution">
    <text evidence="4">The sequence shown here is derived from an EMBL/GenBank/DDBJ whole genome shotgun (WGS) entry which is preliminary data.</text>
</comment>
<sequence>MSGGATAAAGTADPAATASPATTATPASPAARRAAGMRRLLAPRSIAVVGGDAAAEAIRQCRRVGYTGAVWAVHPRRAHIEGVPCVPTVDDLPGVPDAVLLAVPPAAAVEVAGRLSRMGAGGIVCHTSGFAEAGEEGAGLQRALLDAAGDTVVIGPNCNGVLNYADGVALWPDQHGGERVDRGVAIVSQSGNIGLNFTMQRRSVPITHVVSLGNGAGAGLADVVDALLDDDRVDAIGLHIEGIGDVAAFSRAALRALERGVPLAVLKSGASELGALATLSHTSSLAGPDELSDALFRRLGIARTPDPAGLLETLKLLAVHGGLAAAEVASASCSGGEASLVADLAEPRGLRMPPLPGPVRERLEGVLGPHVPVANPLDYHGYIWGDLAAQTACFAAFLGSGAAAHLLVLDFPRPDVCGTDHWRTTLDAFIAAHRAHPVPACVVSSLPEGLPESVRGEILAAGIAPMQGIAECLDAVRAAAEVGAAQRRARAGPPAPPGPPPAATRRLDEWESKRALAAHGVAVPAGRLVADGAGAAAAAADLGYPVVLKAVAAHLAHKTEAGAVRVDLRTPDDLAAALESMRGLGDRFLVERMAGGAVAELIVGVRWDPVFGAALTVGAGGTLVELLRDSATSLLPVSRDDIGASLRSLRTWPLLAGYRGRPAGDVAAAVEAIAAVADLAAADADRVTEIDLNPLLVLPEGAVAVDAVVTVRAGAAVGTAEPDTEEDGDG</sequence>
<dbReference type="InterPro" id="IPR036291">
    <property type="entry name" value="NAD(P)-bd_dom_sf"/>
</dbReference>
<evidence type="ECO:0000313" key="4">
    <source>
        <dbReference type="EMBL" id="PSK89625.1"/>
    </source>
</evidence>
<gene>
    <name evidence="4" type="ORF">CLV63_12519</name>
</gene>
<evidence type="ECO:0000313" key="5">
    <source>
        <dbReference type="Proteomes" id="UP000240542"/>
    </source>
</evidence>
<feature type="domain" description="ATP-grasp" evidence="3">
    <location>
        <begin position="513"/>
        <end position="592"/>
    </location>
</feature>
<proteinExistence type="predicted"/>
<dbReference type="Proteomes" id="UP000240542">
    <property type="component" value="Unassembled WGS sequence"/>
</dbReference>
<dbReference type="SUPFAM" id="SSF51735">
    <property type="entry name" value="NAD(P)-binding Rossmann-fold domains"/>
    <property type="match status" value="1"/>
</dbReference>
<dbReference type="PANTHER" id="PTHR42793:SF4">
    <property type="entry name" value="BLL6376 PROTEIN"/>
    <property type="match status" value="1"/>
</dbReference>
<evidence type="ECO:0000256" key="2">
    <source>
        <dbReference type="SAM" id="MobiDB-lite"/>
    </source>
</evidence>
<accession>A0A2P8CXB8</accession>
<dbReference type="Gene3D" id="3.40.50.261">
    <property type="entry name" value="Succinyl-CoA synthetase domains"/>
    <property type="match status" value="2"/>
</dbReference>
<dbReference type="InterPro" id="IPR011761">
    <property type="entry name" value="ATP-grasp"/>
</dbReference>